<keyword evidence="4" id="KW-1185">Reference proteome</keyword>
<evidence type="ECO:0000259" key="2">
    <source>
        <dbReference type="Pfam" id="PF12728"/>
    </source>
</evidence>
<dbReference type="SUPFAM" id="SSF46955">
    <property type="entry name" value="Putative DNA-binding domain"/>
    <property type="match status" value="1"/>
</dbReference>
<accession>A0A225CMV0</accession>
<comment type="caution">
    <text evidence="3">The sequence shown here is derived from an EMBL/GenBank/DDBJ whole genome shotgun (WGS) entry which is preliminary data.</text>
</comment>
<dbReference type="GO" id="GO:0003677">
    <property type="term" value="F:DNA binding"/>
    <property type="evidence" value="ECO:0007669"/>
    <property type="project" value="UniProtKB-KW"/>
</dbReference>
<sequence length="168" mass="19283">MRRRVNPSIPRRTRPEQHARMADRDPWDDLPATLRSADLQRLLGIGQTTVSLWFAKGTIPGHRISHSWIAFRSEVREWLESTSTVPVPPHEPYPHPLDAYPDHLTHRHLMELFQKSRPAILGWLRDGVIPAMRPGGRWLIEKAAVRRLLDETSNQRSGFVPKGDRAAS</sequence>
<evidence type="ECO:0000313" key="4">
    <source>
        <dbReference type="Proteomes" id="UP000215316"/>
    </source>
</evidence>
<gene>
    <name evidence="3" type="ORF">B5P24_06935</name>
</gene>
<dbReference type="Proteomes" id="UP000215316">
    <property type="component" value="Unassembled WGS sequence"/>
</dbReference>
<protein>
    <submittedName>
        <fullName evidence="3">DNA-binding protein</fullName>
    </submittedName>
</protein>
<reference evidence="3" key="1">
    <citation type="submission" date="2017-08" db="EMBL/GenBank/DDBJ databases">
        <title>Genomes of multiple Clavibacter strains from different subspecies.</title>
        <authorList>
            <person name="Yuan X.-K."/>
            <person name="Li X.-S."/>
            <person name="Nie J."/>
            <person name="De Boer S.H."/>
        </authorList>
    </citation>
    <scope>NUCLEOTIDE SEQUENCE [LARGE SCALE GENOMIC DNA]</scope>
    <source>
        <strain evidence="3">ATCC 33566</strain>
    </source>
</reference>
<dbReference type="Pfam" id="PF12728">
    <property type="entry name" value="HTH_17"/>
    <property type="match status" value="2"/>
</dbReference>
<organism evidence="3 4">
    <name type="scientific">Clavibacter tessellarius</name>
    <dbReference type="NCBI Taxonomy" id="31965"/>
    <lineage>
        <taxon>Bacteria</taxon>
        <taxon>Bacillati</taxon>
        <taxon>Actinomycetota</taxon>
        <taxon>Actinomycetes</taxon>
        <taxon>Micrococcales</taxon>
        <taxon>Microbacteriaceae</taxon>
        <taxon>Clavibacter</taxon>
    </lineage>
</organism>
<dbReference type="InterPro" id="IPR009061">
    <property type="entry name" value="DNA-bd_dom_put_sf"/>
</dbReference>
<keyword evidence="3" id="KW-0238">DNA-binding</keyword>
<dbReference type="OrthoDB" id="4871899at2"/>
<feature type="domain" description="Helix-turn-helix" evidence="2">
    <location>
        <begin position="34"/>
        <end position="82"/>
    </location>
</feature>
<dbReference type="InterPro" id="IPR041657">
    <property type="entry name" value="HTH_17"/>
</dbReference>
<feature type="region of interest" description="Disordered" evidence="1">
    <location>
        <begin position="1"/>
        <end position="27"/>
    </location>
</feature>
<dbReference type="AlphaFoldDB" id="A0A225CMV0"/>
<feature type="domain" description="Helix-turn-helix" evidence="2">
    <location>
        <begin position="104"/>
        <end position="151"/>
    </location>
</feature>
<dbReference type="EMBL" id="MZMQ01000001">
    <property type="protein sequence ID" value="OQJ62744.1"/>
    <property type="molecule type" value="Genomic_DNA"/>
</dbReference>
<evidence type="ECO:0000313" key="3">
    <source>
        <dbReference type="EMBL" id="OQJ62744.1"/>
    </source>
</evidence>
<name>A0A225CMV0_9MICO</name>
<feature type="compositionally biased region" description="Basic and acidic residues" evidence="1">
    <location>
        <begin position="13"/>
        <end position="27"/>
    </location>
</feature>
<evidence type="ECO:0000256" key="1">
    <source>
        <dbReference type="SAM" id="MobiDB-lite"/>
    </source>
</evidence>
<proteinExistence type="predicted"/>